<sequence length="85" mass="8338">AGAGLATGAAAGLRALGAARLSLRSQLFASACYVGGGLGGAAAGGTVGSAWGVAAATVTGSAVWWLHLRYALREHHHPTPEARTT</sequence>
<comment type="caution">
    <text evidence="2">The sequence shown here is derived from an EMBL/GenBank/DDBJ whole genome shotgun (WGS) entry which is preliminary data.</text>
</comment>
<dbReference type="EMBL" id="JAOZYC010000024">
    <property type="protein sequence ID" value="MEB8336842.1"/>
    <property type="molecule type" value="Genomic_DNA"/>
</dbReference>
<evidence type="ECO:0000313" key="3">
    <source>
        <dbReference type="Proteomes" id="UP001354931"/>
    </source>
</evidence>
<keyword evidence="1" id="KW-0472">Membrane</keyword>
<reference evidence="2 3" key="1">
    <citation type="submission" date="2022-10" db="EMBL/GenBank/DDBJ databases">
        <authorList>
            <person name="Xie J."/>
            <person name="Shen N."/>
        </authorList>
    </citation>
    <scope>NUCLEOTIDE SEQUENCE [LARGE SCALE GENOMIC DNA]</scope>
    <source>
        <strain evidence="2 3">YIM65594</strain>
    </source>
</reference>
<keyword evidence="1" id="KW-0812">Transmembrane</keyword>
<organism evidence="2 3">
    <name type="scientific">Streptomyces endophyticus</name>
    <dbReference type="NCBI Taxonomy" id="714166"/>
    <lineage>
        <taxon>Bacteria</taxon>
        <taxon>Bacillati</taxon>
        <taxon>Actinomycetota</taxon>
        <taxon>Actinomycetes</taxon>
        <taxon>Kitasatosporales</taxon>
        <taxon>Streptomycetaceae</taxon>
        <taxon>Streptomyces</taxon>
    </lineage>
</organism>
<feature type="non-terminal residue" evidence="2">
    <location>
        <position position="1"/>
    </location>
</feature>
<dbReference type="Proteomes" id="UP001354931">
    <property type="component" value="Unassembled WGS sequence"/>
</dbReference>
<proteinExistence type="predicted"/>
<feature type="transmembrane region" description="Helical" evidence="1">
    <location>
        <begin position="41"/>
        <end position="66"/>
    </location>
</feature>
<gene>
    <name evidence="2" type="ORF">OKJ99_04845</name>
</gene>
<protein>
    <recommendedName>
        <fullName evidence="4">DUF1275 domain-containing protein</fullName>
    </recommendedName>
</protein>
<evidence type="ECO:0008006" key="4">
    <source>
        <dbReference type="Google" id="ProtNLM"/>
    </source>
</evidence>
<evidence type="ECO:0000256" key="1">
    <source>
        <dbReference type="SAM" id="Phobius"/>
    </source>
</evidence>
<keyword evidence="1" id="KW-1133">Transmembrane helix</keyword>
<evidence type="ECO:0000313" key="2">
    <source>
        <dbReference type="EMBL" id="MEB8336842.1"/>
    </source>
</evidence>
<keyword evidence="3" id="KW-1185">Reference proteome</keyword>
<accession>A0ABU6EZN0</accession>
<name>A0ABU6EZN0_9ACTN</name>